<dbReference type="GeneID" id="18758330"/>
<dbReference type="EMBL" id="JH921431">
    <property type="protein sequence ID" value="EKD19158.1"/>
    <property type="molecule type" value="Genomic_DNA"/>
</dbReference>
<dbReference type="Proteomes" id="UP000006753">
    <property type="component" value="Unassembled WGS sequence"/>
</dbReference>
<evidence type="ECO:0000313" key="2">
    <source>
        <dbReference type="EMBL" id="EKD19158.1"/>
    </source>
</evidence>
<dbReference type="AlphaFoldDB" id="K1XE97"/>
<dbReference type="KEGG" id="mbe:MBM_02395"/>
<gene>
    <name evidence="2" type="ORF">MBM_02395</name>
</gene>
<evidence type="ECO:0000313" key="3">
    <source>
        <dbReference type="Proteomes" id="UP000006753"/>
    </source>
</evidence>
<evidence type="ECO:0000256" key="1">
    <source>
        <dbReference type="SAM" id="SignalP"/>
    </source>
</evidence>
<sequence length="152" mass="16198">MLSKIYIPIHRILAIALSLTPCASALVTTTTRQFQPALDNMKRQSPGTLSDILGLPISTLNIRETNLTLATFNDEVIDISNISLFGTVNDGSFNCTPEAIVRARAVDRSVTSPATATVNIGSLTITLLTFGDEVIDISGISIFGDVNDNGCE</sequence>
<dbReference type="eggNOG" id="ENOG502SSTY">
    <property type="taxonomic scope" value="Eukaryota"/>
</dbReference>
<feature type="signal peptide" evidence="1">
    <location>
        <begin position="1"/>
        <end position="25"/>
    </location>
</feature>
<proteinExistence type="predicted"/>
<protein>
    <submittedName>
        <fullName evidence="2">Uncharacterized protein</fullName>
    </submittedName>
</protein>
<feature type="chain" id="PRO_5003855075" evidence="1">
    <location>
        <begin position="26"/>
        <end position="152"/>
    </location>
</feature>
<dbReference type="InParanoid" id="K1XE97"/>
<dbReference type="OrthoDB" id="4847011at2759"/>
<accession>K1XE97</accession>
<name>K1XE97_MARBU</name>
<keyword evidence="1" id="KW-0732">Signal</keyword>
<organism evidence="2 3">
    <name type="scientific">Marssonina brunnea f. sp. multigermtubi (strain MB_m1)</name>
    <name type="common">Marssonina leaf spot fungus</name>
    <dbReference type="NCBI Taxonomy" id="1072389"/>
    <lineage>
        <taxon>Eukaryota</taxon>
        <taxon>Fungi</taxon>
        <taxon>Dikarya</taxon>
        <taxon>Ascomycota</taxon>
        <taxon>Pezizomycotina</taxon>
        <taxon>Leotiomycetes</taxon>
        <taxon>Helotiales</taxon>
        <taxon>Drepanopezizaceae</taxon>
        <taxon>Drepanopeziza</taxon>
    </lineage>
</organism>
<reference evidence="2 3" key="1">
    <citation type="journal article" date="2012" name="BMC Genomics">
        <title>Sequencing the genome of Marssonina brunnea reveals fungus-poplar co-evolution.</title>
        <authorList>
            <person name="Zhu S."/>
            <person name="Cao Y.-Z."/>
            <person name="Jiang C."/>
            <person name="Tan B.-Y."/>
            <person name="Wang Z."/>
            <person name="Feng S."/>
            <person name="Zhang L."/>
            <person name="Su X.-H."/>
            <person name="Brejova B."/>
            <person name="Vinar T."/>
            <person name="Xu M."/>
            <person name="Wang M.-X."/>
            <person name="Zhang S.-G."/>
            <person name="Huang M.-R."/>
            <person name="Wu R."/>
            <person name="Zhou Y."/>
        </authorList>
    </citation>
    <scope>NUCLEOTIDE SEQUENCE [LARGE SCALE GENOMIC DNA]</scope>
    <source>
        <strain evidence="2 3">MB_m1</strain>
    </source>
</reference>
<dbReference type="STRING" id="1072389.K1XE97"/>
<dbReference type="HOGENOM" id="CLU_144279_0_0_1"/>
<keyword evidence="3" id="KW-1185">Reference proteome</keyword>
<dbReference type="RefSeq" id="XP_007290284.1">
    <property type="nucleotide sequence ID" value="XM_007290222.1"/>
</dbReference>